<keyword evidence="2" id="KW-0614">Plasmid</keyword>
<keyword evidence="3" id="KW-1185">Reference proteome</keyword>
<dbReference type="Pfam" id="PF02575">
    <property type="entry name" value="YbaB_DNA_bd"/>
    <property type="match status" value="1"/>
</dbReference>
<organism evidence="2 3">
    <name type="scientific">Mycolicibacterium madagascariense</name>
    <dbReference type="NCBI Taxonomy" id="212765"/>
    <lineage>
        <taxon>Bacteria</taxon>
        <taxon>Bacillati</taxon>
        <taxon>Actinomycetota</taxon>
        <taxon>Actinomycetes</taxon>
        <taxon>Mycobacteriales</taxon>
        <taxon>Mycobacteriaceae</taxon>
        <taxon>Mycolicibacterium</taxon>
    </lineage>
</organism>
<evidence type="ECO:0008006" key="4">
    <source>
        <dbReference type="Google" id="ProtNLM"/>
    </source>
</evidence>
<proteinExistence type="predicted"/>
<evidence type="ECO:0000313" key="3">
    <source>
        <dbReference type="Proteomes" id="UP000466517"/>
    </source>
</evidence>
<dbReference type="SUPFAM" id="SSF82607">
    <property type="entry name" value="YbaB-like"/>
    <property type="match status" value="1"/>
</dbReference>
<dbReference type="KEGG" id="mmag:MMAD_56500"/>
<evidence type="ECO:0000313" key="2">
    <source>
        <dbReference type="EMBL" id="BBZ31355.1"/>
    </source>
</evidence>
<dbReference type="Proteomes" id="UP000466517">
    <property type="component" value="Plasmid pJCM13574"/>
</dbReference>
<accession>A0A7I7XQ81</accession>
<reference evidence="2 3" key="1">
    <citation type="journal article" date="2019" name="Emerg. Microbes Infect.">
        <title>Comprehensive subspecies identification of 175 nontuberculous mycobacteria species based on 7547 genomic profiles.</title>
        <authorList>
            <person name="Matsumoto Y."/>
            <person name="Kinjo T."/>
            <person name="Motooka D."/>
            <person name="Nabeya D."/>
            <person name="Jung N."/>
            <person name="Uechi K."/>
            <person name="Horii T."/>
            <person name="Iida T."/>
            <person name="Fujita J."/>
            <person name="Nakamura S."/>
        </authorList>
    </citation>
    <scope>NUCLEOTIDE SEQUENCE [LARGE SCALE GENOMIC DNA]</scope>
    <source>
        <strain evidence="2 3">JCM 13574</strain>
        <plasmid evidence="3">pjcm13574 dna</plasmid>
    </source>
</reference>
<feature type="coiled-coil region" evidence="1">
    <location>
        <begin position="105"/>
        <end position="132"/>
    </location>
</feature>
<sequence length="134" mass="14530">MTAPQESAEQPAAAANGARSTRYAAEAALVARNVATIERVQQTLRDLRKKWASIDVHMESADGDVQLSVNHHGRLMSLSLAPGCTTRYTNEGLEQVISTTMQAAVADAYAEREVIEQHAEEAAREAAKLLDNLQ</sequence>
<evidence type="ECO:0000256" key="1">
    <source>
        <dbReference type="SAM" id="Coils"/>
    </source>
</evidence>
<name>A0A7I7XQ81_9MYCO</name>
<dbReference type="AlphaFoldDB" id="A0A7I7XQ81"/>
<protein>
    <recommendedName>
        <fullName evidence="4">DNA-binding protein</fullName>
    </recommendedName>
</protein>
<dbReference type="InterPro" id="IPR004401">
    <property type="entry name" value="YbaB/EbfC"/>
</dbReference>
<dbReference type="RefSeq" id="WP_163744906.1">
    <property type="nucleotide sequence ID" value="NZ_AP022611.1"/>
</dbReference>
<dbReference type="GO" id="GO:0003677">
    <property type="term" value="F:DNA binding"/>
    <property type="evidence" value="ECO:0007669"/>
    <property type="project" value="InterPro"/>
</dbReference>
<gene>
    <name evidence="2" type="ORF">MMAD_56500</name>
</gene>
<dbReference type="InterPro" id="IPR036894">
    <property type="entry name" value="YbaB-like_sf"/>
</dbReference>
<dbReference type="EMBL" id="AP022611">
    <property type="protein sequence ID" value="BBZ31355.1"/>
    <property type="molecule type" value="Genomic_DNA"/>
</dbReference>
<keyword evidence="1" id="KW-0175">Coiled coil</keyword>
<dbReference type="Gene3D" id="3.30.1310.10">
    <property type="entry name" value="Nucleoid-associated protein YbaB-like domain"/>
    <property type="match status" value="1"/>
</dbReference>
<geneLocation type="plasmid" evidence="3">
    <name>pjcm13574 dna</name>
</geneLocation>